<dbReference type="CDD" id="cd03112">
    <property type="entry name" value="CobW-like"/>
    <property type="match status" value="1"/>
</dbReference>
<proteinExistence type="inferred from homology"/>
<dbReference type="RefSeq" id="WP_189444227.1">
    <property type="nucleotide sequence ID" value="NZ_BMZI01000003.1"/>
</dbReference>
<dbReference type="SUPFAM" id="SSF52540">
    <property type="entry name" value="P-loop containing nucleoside triphosphate hydrolases"/>
    <property type="match status" value="1"/>
</dbReference>
<name>A0ABQ3DZJ3_9GAMM</name>
<keyword evidence="3" id="KW-0143">Chaperone</keyword>
<dbReference type="Pfam" id="PF02492">
    <property type="entry name" value="cobW"/>
    <property type="match status" value="1"/>
</dbReference>
<evidence type="ECO:0000256" key="3">
    <source>
        <dbReference type="ARBA" id="ARBA00023186"/>
    </source>
</evidence>
<evidence type="ECO:0000256" key="6">
    <source>
        <dbReference type="ARBA" id="ARBA00049117"/>
    </source>
</evidence>
<dbReference type="InterPro" id="IPR003495">
    <property type="entry name" value="CobW/HypB/UreG_nucleotide-bd"/>
</dbReference>
<feature type="domain" description="CobW C-terminal" evidence="7">
    <location>
        <begin position="255"/>
        <end position="372"/>
    </location>
</feature>
<dbReference type="PANTHER" id="PTHR43603:SF1">
    <property type="entry name" value="ZINC-REGULATED GTPASE METALLOPROTEIN ACTIVATOR 1"/>
    <property type="match status" value="1"/>
</dbReference>
<protein>
    <submittedName>
        <fullName evidence="8">GTP-binding protein</fullName>
    </submittedName>
</protein>
<dbReference type="Pfam" id="PF07683">
    <property type="entry name" value="CobW_C"/>
    <property type="match status" value="1"/>
</dbReference>
<dbReference type="Gene3D" id="3.40.50.300">
    <property type="entry name" value="P-loop containing nucleotide triphosphate hydrolases"/>
    <property type="match status" value="1"/>
</dbReference>
<comment type="function">
    <text evidence="5">Zinc chaperone that directly transfers zinc cofactor to target proteins, thereby activating them. Zinc is transferred from the CXCC motif in the GTPase domain to the zinc binding site in target proteins in a process requiring GTP hydrolysis.</text>
</comment>
<comment type="similarity">
    <text evidence="4">Belongs to the SIMIBI class G3E GTPase family. ZNG1 subfamily.</text>
</comment>
<evidence type="ECO:0000259" key="7">
    <source>
        <dbReference type="SMART" id="SM00833"/>
    </source>
</evidence>
<evidence type="ECO:0000313" key="9">
    <source>
        <dbReference type="Proteomes" id="UP000646745"/>
    </source>
</evidence>
<sequence length="399" mass="45083">MNPLPVTVLSGFLGAGKTTVLNHLLNNRDGRRIAIIVNDMSEINIDAALVEREVEFNRAEEKLVEMSNGCICCTLREDLLVEVSRLANEGRFDYLVIESTGISEPLPVAETFTFEDEEGRSLSQVARLDTLVTVVDGANFLSQYREAKSIAEAGESLGEEDDRNVADLLVDQIEFCDVLLISKSDLIEPRQLEELKAVLRTLNPDTEIIPIQRGQVPIEKVIDTGKFSFERAQQAPGWLKEMRGEHVPETEEYGISSFSFEARRPFHPERFFELLHGDWGNGTLLRSKGFFWLASRPQFAGQWSQAGGIAHHGFAGLFWRAVPEARWPQDPEYLASIMEKWEEPFGDMRQELVFIGQGLDVAEIRQRLQACLLDDEELARGKEYWLTLPDPFPDWGLAA</sequence>
<keyword evidence="9" id="KW-1185">Reference proteome</keyword>
<dbReference type="Proteomes" id="UP000646745">
    <property type="component" value="Unassembled WGS sequence"/>
</dbReference>
<dbReference type="InterPro" id="IPR047920">
    <property type="entry name" value="ZigA-like"/>
</dbReference>
<dbReference type="InterPro" id="IPR036627">
    <property type="entry name" value="CobW-likC_sf"/>
</dbReference>
<accession>A0ABQ3DZJ3</accession>
<dbReference type="SMART" id="SM00833">
    <property type="entry name" value="CobW_C"/>
    <property type="match status" value="1"/>
</dbReference>
<dbReference type="InterPro" id="IPR027417">
    <property type="entry name" value="P-loop_NTPase"/>
</dbReference>
<dbReference type="EMBL" id="BMZI01000003">
    <property type="protein sequence ID" value="GHB18627.1"/>
    <property type="molecule type" value="Genomic_DNA"/>
</dbReference>
<evidence type="ECO:0000256" key="1">
    <source>
        <dbReference type="ARBA" id="ARBA00022741"/>
    </source>
</evidence>
<dbReference type="PANTHER" id="PTHR43603">
    <property type="entry name" value="COBW DOMAIN-CONTAINING PROTEIN DDB_G0274527"/>
    <property type="match status" value="1"/>
</dbReference>
<evidence type="ECO:0000256" key="4">
    <source>
        <dbReference type="ARBA" id="ARBA00034320"/>
    </source>
</evidence>
<dbReference type="InterPro" id="IPR051927">
    <property type="entry name" value="Zn_Chap_cDPG_Synth"/>
</dbReference>
<keyword evidence="1" id="KW-0547">Nucleotide-binding</keyword>
<organism evidence="8 9">
    <name type="scientific">Salinicola rhizosphaerae</name>
    <dbReference type="NCBI Taxonomy" id="1443141"/>
    <lineage>
        <taxon>Bacteria</taxon>
        <taxon>Pseudomonadati</taxon>
        <taxon>Pseudomonadota</taxon>
        <taxon>Gammaproteobacteria</taxon>
        <taxon>Oceanospirillales</taxon>
        <taxon>Halomonadaceae</taxon>
        <taxon>Salinicola</taxon>
    </lineage>
</organism>
<evidence type="ECO:0000256" key="5">
    <source>
        <dbReference type="ARBA" id="ARBA00045658"/>
    </source>
</evidence>
<evidence type="ECO:0000256" key="2">
    <source>
        <dbReference type="ARBA" id="ARBA00022801"/>
    </source>
</evidence>
<dbReference type="Gene3D" id="3.30.1220.10">
    <property type="entry name" value="CobW-like, C-terminal domain"/>
    <property type="match status" value="1"/>
</dbReference>
<reference evidence="9" key="1">
    <citation type="journal article" date="2019" name="Int. J. Syst. Evol. Microbiol.">
        <title>The Global Catalogue of Microorganisms (GCM) 10K type strain sequencing project: providing services to taxonomists for standard genome sequencing and annotation.</title>
        <authorList>
            <consortium name="The Broad Institute Genomics Platform"/>
            <consortium name="The Broad Institute Genome Sequencing Center for Infectious Disease"/>
            <person name="Wu L."/>
            <person name="Ma J."/>
        </authorList>
    </citation>
    <scope>NUCLEOTIDE SEQUENCE [LARGE SCALE GENOMIC DNA]</scope>
    <source>
        <strain evidence="9">KCTC 32998</strain>
    </source>
</reference>
<dbReference type="NCBIfam" id="NF038288">
    <property type="entry name" value="chaper_GTP_ZigA"/>
    <property type="match status" value="1"/>
</dbReference>
<dbReference type="InterPro" id="IPR011629">
    <property type="entry name" value="CobW-like_C"/>
</dbReference>
<keyword evidence="2" id="KW-0378">Hydrolase</keyword>
<comment type="caution">
    <text evidence="8">The sequence shown here is derived from an EMBL/GenBank/DDBJ whole genome shotgun (WGS) entry which is preliminary data.</text>
</comment>
<gene>
    <name evidence="8" type="ORF">GCM10009038_17080</name>
</gene>
<evidence type="ECO:0000313" key="8">
    <source>
        <dbReference type="EMBL" id="GHB18627.1"/>
    </source>
</evidence>
<comment type="catalytic activity">
    <reaction evidence="6">
        <text>GTP + H2O = GDP + phosphate + H(+)</text>
        <dbReference type="Rhea" id="RHEA:19669"/>
        <dbReference type="ChEBI" id="CHEBI:15377"/>
        <dbReference type="ChEBI" id="CHEBI:15378"/>
        <dbReference type="ChEBI" id="CHEBI:37565"/>
        <dbReference type="ChEBI" id="CHEBI:43474"/>
        <dbReference type="ChEBI" id="CHEBI:58189"/>
    </reaction>
    <physiologicalReaction direction="left-to-right" evidence="6">
        <dbReference type="Rhea" id="RHEA:19670"/>
    </physiologicalReaction>
</comment>